<keyword evidence="5 7" id="KW-0808">Transferase</keyword>
<keyword evidence="3 7" id="KW-0963">Cytoplasm</keyword>
<evidence type="ECO:0000313" key="10">
    <source>
        <dbReference type="Proteomes" id="UP000094112"/>
    </source>
</evidence>
<keyword evidence="4 7" id="KW-0489">Methyltransferase</keyword>
<keyword evidence="6 7" id="KW-0949">S-adenosyl-L-methionine</keyword>
<dbReference type="Pfam" id="PF13847">
    <property type="entry name" value="Methyltransf_31"/>
    <property type="match status" value="1"/>
</dbReference>
<comment type="function">
    <text evidence="7">S-adenosyl-L-methionine-dependent protein-lysine N-methyltransferase that mono- and dimethylates elongation factor 1-alpha at 'Lys-316'. May play a role in intracellular transport.</text>
</comment>
<dbReference type="SUPFAM" id="SSF53335">
    <property type="entry name" value="S-adenosyl-L-methionine-dependent methyltransferases"/>
    <property type="match status" value="1"/>
</dbReference>
<evidence type="ECO:0000256" key="2">
    <source>
        <dbReference type="ARBA" id="ARBA00022448"/>
    </source>
</evidence>
<evidence type="ECO:0000256" key="6">
    <source>
        <dbReference type="ARBA" id="ARBA00022691"/>
    </source>
</evidence>
<evidence type="ECO:0000313" key="9">
    <source>
        <dbReference type="EMBL" id="ODQ57691.1"/>
    </source>
</evidence>
<evidence type="ECO:0000259" key="8">
    <source>
        <dbReference type="Pfam" id="PF13847"/>
    </source>
</evidence>
<dbReference type="RefSeq" id="XP_019036898.1">
    <property type="nucleotide sequence ID" value="XM_019180338.1"/>
</dbReference>
<name>A0A1E3NWZ5_WICAA</name>
<gene>
    <name evidence="7" type="primary">EFM4</name>
    <name evidence="9" type="ORF">WICANDRAFT_101943</name>
</gene>
<dbReference type="GO" id="GO:0016279">
    <property type="term" value="F:protein-lysine N-methyltransferase activity"/>
    <property type="evidence" value="ECO:0007669"/>
    <property type="project" value="UniProtKB-UniRule"/>
</dbReference>
<dbReference type="EC" id="2.1.1.-" evidence="7"/>
<keyword evidence="2 7" id="KW-0813">Transport</keyword>
<comment type="subcellular location">
    <subcellularLocation>
        <location evidence="1 7">Cytoplasm</location>
    </subcellularLocation>
</comment>
<dbReference type="GO" id="GO:0006417">
    <property type="term" value="P:regulation of translation"/>
    <property type="evidence" value="ECO:0007669"/>
    <property type="project" value="EnsemblFungi"/>
</dbReference>
<evidence type="ECO:0000256" key="7">
    <source>
        <dbReference type="HAMAP-Rule" id="MF_03188"/>
    </source>
</evidence>
<feature type="domain" description="Methyltransferase" evidence="8">
    <location>
        <begin position="66"/>
        <end position="215"/>
    </location>
</feature>
<keyword evidence="10" id="KW-1185">Reference proteome</keyword>
<evidence type="ECO:0000256" key="4">
    <source>
        <dbReference type="ARBA" id="ARBA00022603"/>
    </source>
</evidence>
<evidence type="ECO:0000256" key="5">
    <source>
        <dbReference type="ARBA" id="ARBA00022679"/>
    </source>
</evidence>
<dbReference type="PANTHER" id="PTHR12843:SF5">
    <property type="entry name" value="EEF1A LYSINE METHYLTRANSFERASE 2"/>
    <property type="match status" value="1"/>
</dbReference>
<dbReference type="OrthoDB" id="10069295at2759"/>
<dbReference type="HAMAP" id="MF_03188">
    <property type="entry name" value="Methyltr_EFM4"/>
    <property type="match status" value="1"/>
</dbReference>
<dbReference type="GO" id="GO:0016192">
    <property type="term" value="P:vesicle-mediated transport"/>
    <property type="evidence" value="ECO:0007669"/>
    <property type="project" value="UniProtKB-UniRule"/>
</dbReference>
<dbReference type="FunFam" id="3.40.50.150:FF:000287">
    <property type="entry name" value="Protein-lysine N-methyltransferase EFM4"/>
    <property type="match status" value="1"/>
</dbReference>
<dbReference type="InterPro" id="IPR026635">
    <property type="entry name" value="Efm4/METTL10"/>
</dbReference>
<evidence type="ECO:0000256" key="1">
    <source>
        <dbReference type="ARBA" id="ARBA00004496"/>
    </source>
</evidence>
<dbReference type="EMBL" id="KV454213">
    <property type="protein sequence ID" value="ODQ57691.1"/>
    <property type="molecule type" value="Genomic_DNA"/>
</dbReference>
<dbReference type="CDD" id="cd02440">
    <property type="entry name" value="AdoMet_MTases"/>
    <property type="match status" value="1"/>
</dbReference>
<evidence type="ECO:0000256" key="3">
    <source>
        <dbReference type="ARBA" id="ARBA00022490"/>
    </source>
</evidence>
<dbReference type="AlphaFoldDB" id="A0A1E3NWZ5"/>
<dbReference type="GO" id="GO:0005737">
    <property type="term" value="C:cytoplasm"/>
    <property type="evidence" value="ECO:0007669"/>
    <property type="project" value="UniProtKB-SubCell"/>
</dbReference>
<sequence length="229" mass="26029">MTEDTSKLNTSKLGTKQYWDDFYAVEKNNFDENPEDTGECWFSDSDAEEKMISFLFDNLNELSIREDSTMCDVGTGNGHLLFSLREEGFKGKFTGIDYSENSVEFATNIAEQNDVDDIKFEVVDIYDERWSENCPKYDVVLDKGTLDAIALSGLKFGEKTAVELYSNIVQKMLNPGSVFLITSCNFTEQELTRIIESDNLKVWKKIDYPSFEFGGVKGQTICSIAFVKK</sequence>
<dbReference type="InterPro" id="IPR025714">
    <property type="entry name" value="Methyltranfer_dom"/>
</dbReference>
<dbReference type="PANTHER" id="PTHR12843">
    <property type="entry name" value="PROTEIN-LYSINE N-METHYLTRANSFERASE METTL10"/>
    <property type="match status" value="1"/>
</dbReference>
<comment type="similarity">
    <text evidence="7">Belongs to the class I-like SAM-binding methyltransferase superfamily. EFM4 family.</text>
</comment>
<protein>
    <recommendedName>
        <fullName evidence="7">Protein-lysine N-methyltransferase EFM4</fullName>
        <ecNumber evidence="7">2.1.1.-</ecNumber>
    </recommendedName>
    <alternativeName>
        <fullName evidence="7">Elongation factor methyltransferase 4</fullName>
    </alternativeName>
</protein>
<dbReference type="GO" id="GO:0032259">
    <property type="term" value="P:methylation"/>
    <property type="evidence" value="ECO:0007669"/>
    <property type="project" value="UniProtKB-KW"/>
</dbReference>
<organism evidence="9 10">
    <name type="scientific">Wickerhamomyces anomalus (strain ATCC 58044 / CBS 1984 / NCYC 433 / NRRL Y-366-8)</name>
    <name type="common">Yeast</name>
    <name type="synonym">Hansenula anomala</name>
    <dbReference type="NCBI Taxonomy" id="683960"/>
    <lineage>
        <taxon>Eukaryota</taxon>
        <taxon>Fungi</taxon>
        <taxon>Dikarya</taxon>
        <taxon>Ascomycota</taxon>
        <taxon>Saccharomycotina</taxon>
        <taxon>Saccharomycetes</taxon>
        <taxon>Phaffomycetales</taxon>
        <taxon>Wickerhamomycetaceae</taxon>
        <taxon>Wickerhamomyces</taxon>
    </lineage>
</organism>
<accession>A0A1E3NWZ5</accession>
<dbReference type="Proteomes" id="UP000094112">
    <property type="component" value="Unassembled WGS sequence"/>
</dbReference>
<dbReference type="InterPro" id="IPR029063">
    <property type="entry name" value="SAM-dependent_MTases_sf"/>
</dbReference>
<proteinExistence type="inferred from homology"/>
<dbReference type="GeneID" id="30197584"/>
<dbReference type="Gene3D" id="3.40.50.150">
    <property type="entry name" value="Vaccinia Virus protein VP39"/>
    <property type="match status" value="1"/>
</dbReference>
<reference evidence="9 10" key="1">
    <citation type="journal article" date="2016" name="Proc. Natl. Acad. Sci. U.S.A.">
        <title>Comparative genomics of biotechnologically important yeasts.</title>
        <authorList>
            <person name="Riley R."/>
            <person name="Haridas S."/>
            <person name="Wolfe K.H."/>
            <person name="Lopes M.R."/>
            <person name="Hittinger C.T."/>
            <person name="Goeker M."/>
            <person name="Salamov A.A."/>
            <person name="Wisecaver J.H."/>
            <person name="Long T.M."/>
            <person name="Calvey C.H."/>
            <person name="Aerts A.L."/>
            <person name="Barry K.W."/>
            <person name="Choi C."/>
            <person name="Clum A."/>
            <person name="Coughlan A.Y."/>
            <person name="Deshpande S."/>
            <person name="Douglass A.P."/>
            <person name="Hanson S.J."/>
            <person name="Klenk H.-P."/>
            <person name="LaButti K.M."/>
            <person name="Lapidus A."/>
            <person name="Lindquist E.A."/>
            <person name="Lipzen A.M."/>
            <person name="Meier-Kolthoff J.P."/>
            <person name="Ohm R.A."/>
            <person name="Otillar R.P."/>
            <person name="Pangilinan J.L."/>
            <person name="Peng Y."/>
            <person name="Rokas A."/>
            <person name="Rosa C.A."/>
            <person name="Scheuner C."/>
            <person name="Sibirny A.A."/>
            <person name="Slot J.C."/>
            <person name="Stielow J.B."/>
            <person name="Sun H."/>
            <person name="Kurtzman C.P."/>
            <person name="Blackwell M."/>
            <person name="Grigoriev I.V."/>
            <person name="Jeffries T.W."/>
        </authorList>
    </citation>
    <scope>NUCLEOTIDE SEQUENCE [LARGE SCALE GENOMIC DNA]</scope>
    <source>
        <strain evidence="10">ATCC 58044 / CBS 1984 / NCYC 433 / NRRL Y-366-8</strain>
    </source>
</reference>
<dbReference type="STRING" id="683960.A0A1E3NWZ5"/>